<dbReference type="RefSeq" id="WP_159660336.1">
    <property type="nucleotide sequence ID" value="NZ_AQPF01000007.1"/>
</dbReference>
<dbReference type="PIRSF" id="PIRSF000103">
    <property type="entry name" value="HIBADH"/>
    <property type="match status" value="1"/>
</dbReference>
<keyword evidence="1" id="KW-0560">Oxidoreductase</keyword>
<dbReference type="PANTHER" id="PTHR43580">
    <property type="entry name" value="OXIDOREDUCTASE GLYR1-RELATED"/>
    <property type="match status" value="1"/>
</dbReference>
<dbReference type="InterPro" id="IPR008927">
    <property type="entry name" value="6-PGluconate_DH-like_C_sf"/>
</dbReference>
<evidence type="ECO:0000256" key="2">
    <source>
        <dbReference type="ARBA" id="ARBA00023027"/>
    </source>
</evidence>
<protein>
    <submittedName>
        <fullName evidence="5">6-phosphogluconate dehydrogenase</fullName>
    </submittedName>
</protein>
<comment type="caution">
    <text evidence="5">The sequence shown here is derived from an EMBL/GenBank/DDBJ whole genome shotgun (WGS) entry which is preliminary data.</text>
</comment>
<dbReference type="Pfam" id="PF14833">
    <property type="entry name" value="NAD_binding_11"/>
    <property type="match status" value="1"/>
</dbReference>
<dbReference type="PROSITE" id="PS00895">
    <property type="entry name" value="3_HYDROXYISOBUT_DH"/>
    <property type="match status" value="1"/>
</dbReference>
<sequence>MVVSPLIGFIGLGTMGEPMALNLATAGIPLRVWSRSTTKYPRLVAAGATAMKDIRDLYHQCGTIILMLTDGGAIDAVLARNEPEFPKRVAARTIVNMSTVPPEYSLSLATDIQASGGRYVEAPVSGSRQPAQAGRLVAMLAGREEDVEAVRPLLAAMCHESFDCGPVPGALRMKLAINTFLITLVTGLAEATHFAQRHRLDMACFAAILDAGPMASDVSRSKMTKLLQHNFERQAGITDVLKNNRLVVESARAAGIASPLMDICLALYANTEAMGLGETDMVSVIKAIGIRDTGSGPGGIHR</sequence>
<dbReference type="EMBL" id="AQPF01000007">
    <property type="protein sequence ID" value="KAF0806748.1"/>
    <property type="molecule type" value="Genomic_DNA"/>
</dbReference>
<dbReference type="SUPFAM" id="SSF48179">
    <property type="entry name" value="6-phosphogluconate dehydrogenase C-terminal domain-like"/>
    <property type="match status" value="1"/>
</dbReference>
<dbReference type="InterPro" id="IPR002204">
    <property type="entry name" value="3-OH-isobutyrate_DH-rel_CS"/>
</dbReference>
<dbReference type="Pfam" id="PF03446">
    <property type="entry name" value="NAD_binding_2"/>
    <property type="match status" value="1"/>
</dbReference>
<evidence type="ECO:0000313" key="5">
    <source>
        <dbReference type="EMBL" id="KAF0806748.1"/>
    </source>
</evidence>
<dbReference type="InterPro" id="IPR029154">
    <property type="entry name" value="HIBADH-like_NADP-bd"/>
</dbReference>
<dbReference type="PANTHER" id="PTHR43580:SF2">
    <property type="entry name" value="CYTOKINE-LIKE NUCLEAR FACTOR N-PAC"/>
    <property type="match status" value="1"/>
</dbReference>
<dbReference type="SUPFAM" id="SSF51735">
    <property type="entry name" value="NAD(P)-binding Rossmann-fold domains"/>
    <property type="match status" value="1"/>
</dbReference>
<evidence type="ECO:0000256" key="1">
    <source>
        <dbReference type="ARBA" id="ARBA00023002"/>
    </source>
</evidence>
<dbReference type="Gene3D" id="1.10.1040.10">
    <property type="entry name" value="N-(1-d-carboxylethyl)-l-norvaline Dehydrogenase, domain 2"/>
    <property type="match status" value="1"/>
</dbReference>
<dbReference type="InterPro" id="IPR006115">
    <property type="entry name" value="6PGDH_NADP-bd"/>
</dbReference>
<keyword evidence="2" id="KW-0520">NAD</keyword>
<evidence type="ECO:0000259" key="3">
    <source>
        <dbReference type="Pfam" id="PF03446"/>
    </source>
</evidence>
<keyword evidence="6" id="KW-1185">Reference proteome</keyword>
<organism evidence="5 6">
    <name type="scientific">Alcanivorax xiamenensis</name>
    <dbReference type="NCBI Taxonomy" id="1177156"/>
    <lineage>
        <taxon>Bacteria</taxon>
        <taxon>Pseudomonadati</taxon>
        <taxon>Pseudomonadota</taxon>
        <taxon>Gammaproteobacteria</taxon>
        <taxon>Oceanospirillales</taxon>
        <taxon>Alcanivoracaceae</taxon>
        <taxon>Alcanivorax</taxon>
    </lineage>
</organism>
<evidence type="ECO:0000313" key="6">
    <source>
        <dbReference type="Proteomes" id="UP000771797"/>
    </source>
</evidence>
<dbReference type="InterPro" id="IPR015815">
    <property type="entry name" value="HIBADH-related"/>
</dbReference>
<reference evidence="5 6" key="1">
    <citation type="submission" date="2012-09" db="EMBL/GenBank/DDBJ databases">
        <title>Genome Sequence of alkane-degrading Bacterium Alcanivorax sp. 6-D-6.</title>
        <authorList>
            <person name="Lai Q."/>
            <person name="Shao Z."/>
        </authorList>
    </citation>
    <scope>NUCLEOTIDE SEQUENCE [LARGE SCALE GENOMIC DNA]</scope>
    <source>
        <strain evidence="5 6">6-D-6</strain>
    </source>
</reference>
<gene>
    <name evidence="5" type="ORF">A6D6_01423</name>
</gene>
<feature type="domain" description="6-phosphogluconate dehydrogenase NADP-binding" evidence="3">
    <location>
        <begin position="7"/>
        <end position="162"/>
    </location>
</feature>
<dbReference type="Gene3D" id="3.40.50.720">
    <property type="entry name" value="NAD(P)-binding Rossmann-like Domain"/>
    <property type="match status" value="1"/>
</dbReference>
<accession>A0ABQ6YAG2</accession>
<dbReference type="InterPro" id="IPR036291">
    <property type="entry name" value="NAD(P)-bd_dom_sf"/>
</dbReference>
<proteinExistence type="predicted"/>
<name>A0ABQ6YAG2_9GAMM</name>
<dbReference type="InterPro" id="IPR051265">
    <property type="entry name" value="HIBADH-related_NP60_sf"/>
</dbReference>
<feature type="domain" description="3-hydroxyisobutyrate dehydrogenase-like NAD-binding" evidence="4">
    <location>
        <begin position="173"/>
        <end position="287"/>
    </location>
</feature>
<evidence type="ECO:0000259" key="4">
    <source>
        <dbReference type="Pfam" id="PF14833"/>
    </source>
</evidence>
<dbReference type="Proteomes" id="UP000771797">
    <property type="component" value="Unassembled WGS sequence"/>
</dbReference>
<dbReference type="InterPro" id="IPR013328">
    <property type="entry name" value="6PGD_dom2"/>
</dbReference>